<dbReference type="RefSeq" id="WP_009032325.1">
    <property type="nucleotide sequence ID" value="NZ_ALWO02000023.1"/>
</dbReference>
<evidence type="ECO:0000256" key="7">
    <source>
        <dbReference type="ARBA" id="ARBA00022989"/>
    </source>
</evidence>
<evidence type="ECO:0000256" key="10">
    <source>
        <dbReference type="ARBA" id="ARBA00023303"/>
    </source>
</evidence>
<dbReference type="EMBL" id="ALWO02000023">
    <property type="protein sequence ID" value="EOZ98331.1"/>
    <property type="molecule type" value="Genomic_DNA"/>
</dbReference>
<evidence type="ECO:0000256" key="6">
    <source>
        <dbReference type="ARBA" id="ARBA00022692"/>
    </source>
</evidence>
<keyword evidence="4 11" id="KW-0813">Transport</keyword>
<comment type="subcellular location">
    <subcellularLocation>
        <location evidence="1 11">Cell membrane</location>
        <topology evidence="1 11">Multi-pass membrane protein</topology>
    </subcellularLocation>
</comment>
<comment type="subunit">
    <text evidence="3 11">Homopentamer.</text>
</comment>
<feature type="transmembrane region" description="Helical" evidence="11">
    <location>
        <begin position="83"/>
        <end position="101"/>
    </location>
</feature>
<protein>
    <recommendedName>
        <fullName evidence="11">Large-conductance mechanosensitive channel</fullName>
    </recommendedName>
</protein>
<dbReference type="GO" id="GO:0008381">
    <property type="term" value="F:mechanosensitive monoatomic ion channel activity"/>
    <property type="evidence" value="ECO:0007669"/>
    <property type="project" value="UniProtKB-UniRule"/>
</dbReference>
<dbReference type="eggNOG" id="COG1970">
    <property type="taxonomic scope" value="Bacteria"/>
</dbReference>
<dbReference type="Proteomes" id="UP000006073">
    <property type="component" value="Unassembled WGS sequence"/>
</dbReference>
<evidence type="ECO:0000256" key="2">
    <source>
        <dbReference type="ARBA" id="ARBA00007254"/>
    </source>
</evidence>
<dbReference type="PANTHER" id="PTHR30266">
    <property type="entry name" value="MECHANOSENSITIVE CHANNEL MSCL"/>
    <property type="match status" value="1"/>
</dbReference>
<dbReference type="InterPro" id="IPR037673">
    <property type="entry name" value="MSC/AndL"/>
</dbReference>
<comment type="caution">
    <text evidence="12">The sequence shown here is derived from an EMBL/GenBank/DDBJ whole genome shotgun (WGS) entry which is preliminary data.</text>
</comment>
<keyword evidence="8 11" id="KW-0406">Ion transport</keyword>
<dbReference type="InterPro" id="IPR036019">
    <property type="entry name" value="MscL_channel"/>
</dbReference>
<evidence type="ECO:0000256" key="1">
    <source>
        <dbReference type="ARBA" id="ARBA00004651"/>
    </source>
</evidence>
<dbReference type="HAMAP" id="MF_00115">
    <property type="entry name" value="MscL"/>
    <property type="match status" value="1"/>
</dbReference>
<evidence type="ECO:0000256" key="3">
    <source>
        <dbReference type="ARBA" id="ARBA00011255"/>
    </source>
</evidence>
<accession>S2E1J3</accession>
<evidence type="ECO:0000256" key="5">
    <source>
        <dbReference type="ARBA" id="ARBA00022475"/>
    </source>
</evidence>
<keyword evidence="6 11" id="KW-0812">Transmembrane</keyword>
<reference evidence="12 13" key="1">
    <citation type="journal article" date="2013" name="Genome Announc.">
        <title>Draft Genome Sequence of Indibacter alkaliphilus Strain LW1T, Isolated from Lonar Lake, a Haloalkaline Lake in the Buldana District of Maharashtra, India.</title>
        <authorList>
            <person name="Singh A."/>
            <person name="Kumar Jangir P."/>
            <person name="Sharma R."/>
            <person name="Singh A."/>
            <person name="Kumar Pinnaka A."/>
            <person name="Shivaji S."/>
        </authorList>
    </citation>
    <scope>NUCLEOTIDE SEQUENCE [LARGE SCALE GENOMIC DNA]</scope>
    <source>
        <strain evidence="13">CCUG 57479 / KCTC 22604 / LW1</strain>
    </source>
</reference>
<keyword evidence="5 11" id="KW-1003">Cell membrane</keyword>
<dbReference type="InterPro" id="IPR001185">
    <property type="entry name" value="MS_channel"/>
</dbReference>
<dbReference type="NCBIfam" id="TIGR00220">
    <property type="entry name" value="mscL"/>
    <property type="match status" value="1"/>
</dbReference>
<comment type="function">
    <text evidence="11">Channel that opens in response to stretch forces in the membrane lipid bilayer. May participate in the regulation of osmotic pressure changes within the cell.</text>
</comment>
<sequence length="139" mass="15096">MSLIKEFKEFAVKGNVVDLAVAVIIGGAFGKIVTSFVNDIVMPPIGMALGGVDFKDLALVLRDAYISEGGEEMAPVLLSYGNFIQNVVDFTIIAFVIFMAIRALNNMKKKKEEAPAAPPAPPKSEVLLEEIRDLLKKKD</sequence>
<dbReference type="NCBIfam" id="NF001843">
    <property type="entry name" value="PRK00567.1-4"/>
    <property type="match status" value="1"/>
</dbReference>
<dbReference type="PROSITE" id="PS01327">
    <property type="entry name" value="MSCL"/>
    <property type="match status" value="1"/>
</dbReference>
<gene>
    <name evidence="11" type="primary">mscL</name>
    <name evidence="12" type="ORF">A33Q_0985</name>
</gene>
<dbReference type="InterPro" id="IPR019823">
    <property type="entry name" value="Mechanosensitive_channel_CS"/>
</dbReference>
<dbReference type="AlphaFoldDB" id="S2E1J3"/>
<evidence type="ECO:0000256" key="8">
    <source>
        <dbReference type="ARBA" id="ARBA00023065"/>
    </source>
</evidence>
<evidence type="ECO:0000313" key="13">
    <source>
        <dbReference type="Proteomes" id="UP000006073"/>
    </source>
</evidence>
<keyword evidence="9 11" id="KW-0472">Membrane</keyword>
<evidence type="ECO:0000256" key="4">
    <source>
        <dbReference type="ARBA" id="ARBA00022448"/>
    </source>
</evidence>
<dbReference type="STRING" id="1189612.A33Q_0985"/>
<feature type="transmembrane region" description="Helical" evidence="11">
    <location>
        <begin position="16"/>
        <end position="37"/>
    </location>
</feature>
<comment type="similarity">
    <text evidence="2 11">Belongs to the MscL family.</text>
</comment>
<dbReference type="GO" id="GO:0005886">
    <property type="term" value="C:plasma membrane"/>
    <property type="evidence" value="ECO:0007669"/>
    <property type="project" value="UniProtKB-SubCell"/>
</dbReference>
<evidence type="ECO:0000313" key="12">
    <source>
        <dbReference type="EMBL" id="EOZ98331.1"/>
    </source>
</evidence>
<organism evidence="12 13">
    <name type="scientific">Indibacter alkaliphilus (strain CCUG 57479 / KCTC 22604 / LW1)</name>
    <dbReference type="NCBI Taxonomy" id="1189612"/>
    <lineage>
        <taxon>Bacteria</taxon>
        <taxon>Pseudomonadati</taxon>
        <taxon>Bacteroidota</taxon>
        <taxon>Cytophagia</taxon>
        <taxon>Cytophagales</taxon>
        <taxon>Cyclobacteriaceae</taxon>
    </lineage>
</organism>
<evidence type="ECO:0000256" key="9">
    <source>
        <dbReference type="ARBA" id="ARBA00023136"/>
    </source>
</evidence>
<proteinExistence type="inferred from homology"/>
<dbReference type="Gene3D" id="1.10.1200.120">
    <property type="entry name" value="Large-conductance mechanosensitive channel, MscL, domain 1"/>
    <property type="match status" value="1"/>
</dbReference>
<keyword evidence="10 11" id="KW-0407">Ion channel</keyword>
<dbReference type="Pfam" id="PF01741">
    <property type="entry name" value="MscL"/>
    <property type="match status" value="1"/>
</dbReference>
<keyword evidence="13" id="KW-1185">Reference proteome</keyword>
<dbReference type="NCBIfam" id="NF010557">
    <property type="entry name" value="PRK13952.1"/>
    <property type="match status" value="1"/>
</dbReference>
<evidence type="ECO:0000256" key="11">
    <source>
        <dbReference type="HAMAP-Rule" id="MF_00115"/>
    </source>
</evidence>
<dbReference type="OrthoDB" id="9810350at2"/>
<dbReference type="PANTHER" id="PTHR30266:SF2">
    <property type="entry name" value="LARGE-CONDUCTANCE MECHANOSENSITIVE CHANNEL"/>
    <property type="match status" value="1"/>
</dbReference>
<dbReference type="PRINTS" id="PR01264">
    <property type="entry name" value="MECHCHANNEL"/>
</dbReference>
<dbReference type="FunFam" id="1.10.1200.120:FF:000001">
    <property type="entry name" value="Large-conductance mechanosensitive channel"/>
    <property type="match status" value="1"/>
</dbReference>
<name>S2E1J3_INDAL</name>
<keyword evidence="7 11" id="KW-1133">Transmembrane helix</keyword>
<dbReference type="SUPFAM" id="SSF81330">
    <property type="entry name" value="Gated mechanosensitive channel"/>
    <property type="match status" value="1"/>
</dbReference>